<keyword evidence="7" id="KW-0067">ATP-binding</keyword>
<accession>A0ABQ6K3E5</accession>
<keyword evidence="6" id="KW-0418">Kinase</keyword>
<comment type="caution">
    <text evidence="13">The sequence shown here is derived from an EMBL/GenBank/DDBJ whole genome shotgun (WGS) entry which is preliminary data.</text>
</comment>
<dbReference type="SUPFAM" id="SSF54184">
    <property type="entry name" value="Penicillin-binding protein 2x (pbp-2x), c-terminal domain"/>
    <property type="match status" value="1"/>
</dbReference>
<dbReference type="PROSITE" id="PS51178">
    <property type="entry name" value="PASTA"/>
    <property type="match status" value="2"/>
</dbReference>
<dbReference type="InterPro" id="IPR005543">
    <property type="entry name" value="PASTA_dom"/>
</dbReference>
<evidence type="ECO:0000256" key="4">
    <source>
        <dbReference type="ARBA" id="ARBA00022737"/>
    </source>
</evidence>
<dbReference type="SUPFAM" id="SSF56112">
    <property type="entry name" value="Protein kinase-like (PK-like)"/>
    <property type="match status" value="1"/>
</dbReference>
<evidence type="ECO:0000256" key="3">
    <source>
        <dbReference type="ARBA" id="ARBA00022679"/>
    </source>
</evidence>
<keyword evidence="4" id="KW-0677">Repeat</keyword>
<protein>
    <recommendedName>
        <fullName evidence="1">non-specific serine/threonine protein kinase</fullName>
        <ecNumber evidence="1">2.7.11.1</ecNumber>
    </recommendedName>
</protein>
<reference evidence="14" key="1">
    <citation type="journal article" date="2019" name="Int. J. Syst. Evol. Microbiol.">
        <title>The Global Catalogue of Microorganisms (GCM) 10K type strain sequencing project: providing services to taxonomists for standard genome sequencing and annotation.</title>
        <authorList>
            <consortium name="The Broad Institute Genomics Platform"/>
            <consortium name="The Broad Institute Genome Sequencing Center for Infectious Disease"/>
            <person name="Wu L."/>
            <person name="Ma J."/>
        </authorList>
    </citation>
    <scope>NUCLEOTIDE SEQUENCE [LARGE SCALE GENOMIC DNA]</scope>
    <source>
        <strain evidence="14">NBRC 108894</strain>
    </source>
</reference>
<dbReference type="Pfam" id="PF03793">
    <property type="entry name" value="PASTA"/>
    <property type="match status" value="1"/>
</dbReference>
<comment type="catalytic activity">
    <reaction evidence="8">
        <text>L-threonyl-[protein] + ATP = O-phospho-L-threonyl-[protein] + ADP + H(+)</text>
        <dbReference type="Rhea" id="RHEA:46608"/>
        <dbReference type="Rhea" id="RHEA-COMP:11060"/>
        <dbReference type="Rhea" id="RHEA-COMP:11605"/>
        <dbReference type="ChEBI" id="CHEBI:15378"/>
        <dbReference type="ChEBI" id="CHEBI:30013"/>
        <dbReference type="ChEBI" id="CHEBI:30616"/>
        <dbReference type="ChEBI" id="CHEBI:61977"/>
        <dbReference type="ChEBI" id="CHEBI:456216"/>
        <dbReference type="EC" id="2.7.11.1"/>
    </reaction>
</comment>
<dbReference type="SMART" id="SM00220">
    <property type="entry name" value="S_TKc"/>
    <property type="match status" value="1"/>
</dbReference>
<evidence type="ECO:0000259" key="12">
    <source>
        <dbReference type="PROSITE" id="PS51178"/>
    </source>
</evidence>
<dbReference type="Gene3D" id="3.30.10.20">
    <property type="match status" value="2"/>
</dbReference>
<dbReference type="InterPro" id="IPR000719">
    <property type="entry name" value="Prot_kinase_dom"/>
</dbReference>
<keyword evidence="2" id="KW-0723">Serine/threonine-protein kinase</keyword>
<name>A0ABQ6K3E5_9MICO</name>
<keyword evidence="3" id="KW-0808">Transferase</keyword>
<sequence length="434" mass="44999">MHRDIKPGNVMVTPSGQVKVMDFGIARAISDSSATIAQTSAILGTAQYFSPEQARGDAIDARTDLYSTGVVLYELLTGRPPFRGDTAVAVAYQHISEAPVPPHSLNPSISPALNAVVMRALAKNKDERFQSASDFKADLDIASTGKVPDRVPAGDDFNATLFGVSPNSTAASSATLRRLAEDGNDSAPRTQSRPPVAWIWGGIAVMAVIVVAALVWVFSLTPQNLVGAGAQTEVPNVIGLEKGAAEKKLEKANLKVNEVTQSSDKIQPDHVISLTPKAGTKVVPGQQVEVVVSTGPATVTLPGLVYKTQDDAQTAIKAAGLVVGEIRSQDSPSVAKGAVVGAQVDGLEGIQTTSVQVPEGKKVNLIVSTGNVNAPDQRGQSFTAARDLLSGPDYQLQVKLVADGSCSGGNVTAQSAIGEVPQKSAVTITYCSGG</sequence>
<dbReference type="InterPro" id="IPR011009">
    <property type="entry name" value="Kinase-like_dom_sf"/>
</dbReference>
<keyword evidence="10" id="KW-0472">Membrane</keyword>
<keyword evidence="5" id="KW-0547">Nucleotide-binding</keyword>
<dbReference type="PANTHER" id="PTHR43289:SF6">
    <property type="entry name" value="SERINE_THREONINE-PROTEIN KINASE NEKL-3"/>
    <property type="match status" value="1"/>
</dbReference>
<evidence type="ECO:0000256" key="2">
    <source>
        <dbReference type="ARBA" id="ARBA00022527"/>
    </source>
</evidence>
<dbReference type="EMBL" id="BSVB01000001">
    <property type="protein sequence ID" value="GMA95141.1"/>
    <property type="molecule type" value="Genomic_DNA"/>
</dbReference>
<evidence type="ECO:0000256" key="1">
    <source>
        <dbReference type="ARBA" id="ARBA00012513"/>
    </source>
</evidence>
<dbReference type="CDD" id="cd14014">
    <property type="entry name" value="STKc_PknB_like"/>
    <property type="match status" value="1"/>
</dbReference>
<evidence type="ECO:0000256" key="7">
    <source>
        <dbReference type="ARBA" id="ARBA00022840"/>
    </source>
</evidence>
<dbReference type="EC" id="2.7.11.1" evidence="1"/>
<dbReference type="PANTHER" id="PTHR43289">
    <property type="entry name" value="MITOGEN-ACTIVATED PROTEIN KINASE KINASE KINASE 20-RELATED"/>
    <property type="match status" value="1"/>
</dbReference>
<evidence type="ECO:0000256" key="10">
    <source>
        <dbReference type="SAM" id="Phobius"/>
    </source>
</evidence>
<evidence type="ECO:0000313" key="14">
    <source>
        <dbReference type="Proteomes" id="UP001157034"/>
    </source>
</evidence>
<evidence type="ECO:0000259" key="11">
    <source>
        <dbReference type="PROSITE" id="PS50011"/>
    </source>
</evidence>
<evidence type="ECO:0000256" key="8">
    <source>
        <dbReference type="ARBA" id="ARBA00047899"/>
    </source>
</evidence>
<keyword evidence="10" id="KW-0812">Transmembrane</keyword>
<organism evidence="13 14">
    <name type="scientific">Pseudolysinimonas kribbensis</name>
    <dbReference type="NCBI Taxonomy" id="433641"/>
    <lineage>
        <taxon>Bacteria</taxon>
        <taxon>Bacillati</taxon>
        <taxon>Actinomycetota</taxon>
        <taxon>Actinomycetes</taxon>
        <taxon>Micrococcales</taxon>
        <taxon>Microbacteriaceae</taxon>
        <taxon>Pseudolysinimonas</taxon>
    </lineage>
</organism>
<proteinExistence type="predicted"/>
<feature type="domain" description="Protein kinase" evidence="11">
    <location>
        <begin position="1"/>
        <end position="141"/>
    </location>
</feature>
<feature type="transmembrane region" description="Helical" evidence="10">
    <location>
        <begin position="196"/>
        <end position="218"/>
    </location>
</feature>
<keyword evidence="10" id="KW-1133">Transmembrane helix</keyword>
<evidence type="ECO:0000256" key="9">
    <source>
        <dbReference type="ARBA" id="ARBA00048679"/>
    </source>
</evidence>
<dbReference type="Proteomes" id="UP001157034">
    <property type="component" value="Unassembled WGS sequence"/>
</dbReference>
<dbReference type="PROSITE" id="PS50011">
    <property type="entry name" value="PROTEIN_KINASE_DOM"/>
    <property type="match status" value="1"/>
</dbReference>
<dbReference type="Pfam" id="PF00069">
    <property type="entry name" value="Pkinase"/>
    <property type="match status" value="1"/>
</dbReference>
<comment type="catalytic activity">
    <reaction evidence="9">
        <text>L-seryl-[protein] + ATP = O-phospho-L-seryl-[protein] + ADP + H(+)</text>
        <dbReference type="Rhea" id="RHEA:17989"/>
        <dbReference type="Rhea" id="RHEA-COMP:9863"/>
        <dbReference type="Rhea" id="RHEA-COMP:11604"/>
        <dbReference type="ChEBI" id="CHEBI:15378"/>
        <dbReference type="ChEBI" id="CHEBI:29999"/>
        <dbReference type="ChEBI" id="CHEBI:30616"/>
        <dbReference type="ChEBI" id="CHEBI:83421"/>
        <dbReference type="ChEBI" id="CHEBI:456216"/>
        <dbReference type="EC" id="2.7.11.1"/>
    </reaction>
</comment>
<dbReference type="CDD" id="cd06577">
    <property type="entry name" value="PASTA_pknB"/>
    <property type="match status" value="2"/>
</dbReference>
<dbReference type="SMART" id="SM00740">
    <property type="entry name" value="PASTA"/>
    <property type="match status" value="2"/>
</dbReference>
<gene>
    <name evidence="13" type="ORF">GCM10025881_19650</name>
</gene>
<feature type="domain" description="PASTA" evidence="12">
    <location>
        <begin position="295"/>
        <end position="369"/>
    </location>
</feature>
<evidence type="ECO:0000256" key="5">
    <source>
        <dbReference type="ARBA" id="ARBA00022741"/>
    </source>
</evidence>
<keyword evidence="14" id="KW-1185">Reference proteome</keyword>
<feature type="domain" description="PASTA" evidence="12">
    <location>
        <begin position="229"/>
        <end position="294"/>
    </location>
</feature>
<evidence type="ECO:0000256" key="6">
    <source>
        <dbReference type="ARBA" id="ARBA00022777"/>
    </source>
</evidence>
<dbReference type="Gene3D" id="1.10.510.10">
    <property type="entry name" value="Transferase(Phosphotransferase) domain 1"/>
    <property type="match status" value="1"/>
</dbReference>
<evidence type="ECO:0000313" key="13">
    <source>
        <dbReference type="EMBL" id="GMA95141.1"/>
    </source>
</evidence>